<dbReference type="InterPro" id="IPR018357">
    <property type="entry name" value="Hexapep_transf_CS"/>
</dbReference>
<accession>A0ABT1E5Y4</accession>
<keyword evidence="4" id="KW-0677">Repeat</keyword>
<dbReference type="Gene3D" id="2.160.10.10">
    <property type="entry name" value="Hexapeptide repeat proteins"/>
    <property type="match status" value="1"/>
</dbReference>
<dbReference type="CDD" id="cd04647">
    <property type="entry name" value="LbH_MAT_like"/>
    <property type="match status" value="1"/>
</dbReference>
<evidence type="ECO:0000256" key="4">
    <source>
        <dbReference type="ARBA" id="ARBA00022737"/>
    </source>
</evidence>
<protein>
    <recommendedName>
        <fullName evidence="2">Chloramphenicol acetyltransferase</fullName>
        <ecNumber evidence="1">2.3.1.28</ecNumber>
    </recommendedName>
</protein>
<sequence length="194" mass="21662">MGYYSREELEKMNFKYLGHNVMISKLAQIYSPEKTELGDESRVDDYCVLTGKIKLGKYVHIAMYTHIGGTDEGVEFDDHSECAYRCAIITHSSDYSLSTLHSPCVPGEMKNGRSGAVYIGKYSLIGYDSLVMPNVKIGEGTSVGAFSYVNSDLSSWSIYDGKPAKKVGKTNKKALMKNLERFRQYKNSSNQALC</sequence>
<dbReference type="InterPro" id="IPR011004">
    <property type="entry name" value="Trimer_LpxA-like_sf"/>
</dbReference>
<evidence type="ECO:0000256" key="5">
    <source>
        <dbReference type="ARBA" id="ARBA00023251"/>
    </source>
</evidence>
<keyword evidence="9" id="KW-1185">Reference proteome</keyword>
<dbReference type="Pfam" id="PF00132">
    <property type="entry name" value="Hexapep"/>
    <property type="match status" value="1"/>
</dbReference>
<reference evidence="8 9" key="1">
    <citation type="journal article" date="2022" name="Genome Biol. Evol.">
        <title>Host diet, physiology and behaviors set the stage for Lachnospiraceae cladogenesis.</title>
        <authorList>
            <person name="Vera-Ponce De Leon A."/>
            <person name="Schneider M."/>
            <person name="Jahnes B.C."/>
            <person name="Sadowski V."/>
            <person name="Camuy-Velez L.A."/>
            <person name="Duan J."/>
            <person name="Sabree Z.L."/>
        </authorList>
    </citation>
    <scope>NUCLEOTIDE SEQUENCE [LARGE SCALE GENOMIC DNA]</scope>
    <source>
        <strain evidence="8 9">PAL113</strain>
    </source>
</reference>
<evidence type="ECO:0000256" key="3">
    <source>
        <dbReference type="ARBA" id="ARBA00022679"/>
    </source>
</evidence>
<keyword evidence="5" id="KW-0046">Antibiotic resistance</keyword>
<dbReference type="InterPro" id="IPR001451">
    <property type="entry name" value="Hexapep"/>
</dbReference>
<evidence type="ECO:0000256" key="7">
    <source>
        <dbReference type="ARBA" id="ARBA00047633"/>
    </source>
</evidence>
<dbReference type="PANTHER" id="PTHR43300:SF12">
    <property type="entry name" value="CHLORAMPHENICOL ACETYLTRANSFERASE"/>
    <property type="match status" value="1"/>
</dbReference>
<dbReference type="Proteomes" id="UP001523566">
    <property type="component" value="Unassembled WGS sequence"/>
</dbReference>
<keyword evidence="6 8" id="KW-0012">Acyltransferase</keyword>
<dbReference type="SUPFAM" id="SSF51161">
    <property type="entry name" value="Trimeric LpxA-like enzymes"/>
    <property type="match status" value="1"/>
</dbReference>
<evidence type="ECO:0000256" key="1">
    <source>
        <dbReference type="ARBA" id="ARBA00013235"/>
    </source>
</evidence>
<evidence type="ECO:0000256" key="2">
    <source>
        <dbReference type="ARBA" id="ARBA00020291"/>
    </source>
</evidence>
<dbReference type="GO" id="GO:0016746">
    <property type="term" value="F:acyltransferase activity"/>
    <property type="evidence" value="ECO:0007669"/>
    <property type="project" value="UniProtKB-KW"/>
</dbReference>
<comment type="catalytic activity">
    <reaction evidence="7">
        <text>chloramphenicol + acetyl-CoA = chloramphenicol 3-acetate + CoA</text>
        <dbReference type="Rhea" id="RHEA:18421"/>
        <dbReference type="ChEBI" id="CHEBI:16730"/>
        <dbReference type="ChEBI" id="CHEBI:17698"/>
        <dbReference type="ChEBI" id="CHEBI:57287"/>
        <dbReference type="ChEBI" id="CHEBI:57288"/>
        <dbReference type="EC" id="2.3.1.28"/>
    </reaction>
</comment>
<dbReference type="PROSITE" id="PS00101">
    <property type="entry name" value="HEXAPEP_TRANSFERASES"/>
    <property type="match status" value="1"/>
</dbReference>
<evidence type="ECO:0000313" key="9">
    <source>
        <dbReference type="Proteomes" id="UP001523566"/>
    </source>
</evidence>
<name>A0ABT1E5Y4_9FIRM</name>
<evidence type="ECO:0000256" key="6">
    <source>
        <dbReference type="ARBA" id="ARBA00023315"/>
    </source>
</evidence>
<dbReference type="EMBL" id="JAMZFW010000002">
    <property type="protein sequence ID" value="MCP1101248.1"/>
    <property type="molecule type" value="Genomic_DNA"/>
</dbReference>
<comment type="caution">
    <text evidence="8">The sequence shown here is derived from an EMBL/GenBank/DDBJ whole genome shotgun (WGS) entry which is preliminary data.</text>
</comment>
<dbReference type="EC" id="2.3.1.28" evidence="1"/>
<keyword evidence="3" id="KW-0808">Transferase</keyword>
<dbReference type="RefSeq" id="WP_262065030.1">
    <property type="nucleotide sequence ID" value="NZ_JAMXOD010000002.1"/>
</dbReference>
<evidence type="ECO:0000313" key="8">
    <source>
        <dbReference type="EMBL" id="MCP1101248.1"/>
    </source>
</evidence>
<dbReference type="InterPro" id="IPR050179">
    <property type="entry name" value="Trans_hexapeptide_repeat"/>
</dbReference>
<dbReference type="PANTHER" id="PTHR43300">
    <property type="entry name" value="ACETYLTRANSFERASE"/>
    <property type="match status" value="1"/>
</dbReference>
<gene>
    <name evidence="8" type="ORF">NK125_02330</name>
</gene>
<organism evidence="8 9">
    <name type="scientific">Aequitasia blattaphilus</name>
    <dbReference type="NCBI Taxonomy" id="2949332"/>
    <lineage>
        <taxon>Bacteria</taxon>
        <taxon>Bacillati</taxon>
        <taxon>Bacillota</taxon>
        <taxon>Clostridia</taxon>
        <taxon>Lachnospirales</taxon>
        <taxon>Lachnospiraceae</taxon>
        <taxon>Aequitasia</taxon>
    </lineage>
</organism>
<proteinExistence type="predicted"/>